<comment type="subcellular location">
    <subcellularLocation>
        <location evidence="1">Membrane</location>
        <topology evidence="1">Multi-pass membrane protein</topology>
    </subcellularLocation>
</comment>
<feature type="transmembrane region" description="Helical" evidence="8">
    <location>
        <begin position="168"/>
        <end position="188"/>
    </location>
</feature>
<keyword evidence="4 8" id="KW-1133">Transmembrane helix</keyword>
<reference evidence="10" key="1">
    <citation type="submission" date="2012-08" db="EMBL/GenBank/DDBJ databases">
        <title>Genome analysis of Colletotrichum orbiculare and Colletotrichum fructicola.</title>
        <authorList>
            <person name="Gan P.H.P."/>
            <person name="Ikeda K."/>
            <person name="Irieda H."/>
            <person name="Narusaka M."/>
            <person name="O'Connell R.J."/>
            <person name="Narusaka Y."/>
            <person name="Takano Y."/>
            <person name="Kubo Y."/>
            <person name="Shirasu K."/>
        </authorList>
    </citation>
    <scope>NUCLEOTIDE SEQUENCE</scope>
    <source>
        <strain evidence="10">Nara gc5</strain>
    </source>
</reference>
<dbReference type="CDD" id="cd17323">
    <property type="entry name" value="MFS_Tpo1_MDR_like"/>
    <property type="match status" value="1"/>
</dbReference>
<dbReference type="Pfam" id="PF07690">
    <property type="entry name" value="MFS_1"/>
    <property type="match status" value="1"/>
</dbReference>
<dbReference type="AlphaFoldDB" id="L2FUM4"/>
<dbReference type="GO" id="GO:0022857">
    <property type="term" value="F:transmembrane transporter activity"/>
    <property type="evidence" value="ECO:0007669"/>
    <property type="project" value="InterPro"/>
</dbReference>
<evidence type="ECO:0000256" key="4">
    <source>
        <dbReference type="ARBA" id="ARBA00022989"/>
    </source>
</evidence>
<accession>L2FUM4</accession>
<evidence type="ECO:0000256" key="8">
    <source>
        <dbReference type="SAM" id="Phobius"/>
    </source>
</evidence>
<dbReference type="InterPro" id="IPR011701">
    <property type="entry name" value="MFS"/>
</dbReference>
<evidence type="ECO:0000256" key="2">
    <source>
        <dbReference type="ARBA" id="ARBA00008335"/>
    </source>
</evidence>
<feature type="transmembrane region" description="Helical" evidence="8">
    <location>
        <begin position="507"/>
        <end position="530"/>
    </location>
</feature>
<keyword evidence="5 8" id="KW-0472">Membrane</keyword>
<feature type="transmembrane region" description="Helical" evidence="8">
    <location>
        <begin position="442"/>
        <end position="461"/>
    </location>
</feature>
<evidence type="ECO:0000313" key="10">
    <source>
        <dbReference type="EMBL" id="ELA29786.1"/>
    </source>
</evidence>
<evidence type="ECO:0000259" key="9">
    <source>
        <dbReference type="PROSITE" id="PS50850"/>
    </source>
</evidence>
<feature type="region of interest" description="Disordered" evidence="7">
    <location>
        <begin position="1"/>
        <end position="39"/>
    </location>
</feature>
<dbReference type="PANTHER" id="PTHR23502:SF68">
    <property type="entry name" value="MULTIDRUG TRANSPORTER, PUTATIVE (AFU_ORTHOLOGUE AFUA_3G01120)-RELATED"/>
    <property type="match status" value="1"/>
</dbReference>
<dbReference type="PANTHER" id="PTHR23502">
    <property type="entry name" value="MAJOR FACILITATOR SUPERFAMILY"/>
    <property type="match status" value="1"/>
</dbReference>
<dbReference type="GO" id="GO:0016020">
    <property type="term" value="C:membrane"/>
    <property type="evidence" value="ECO:0007669"/>
    <property type="project" value="UniProtKB-SubCell"/>
</dbReference>
<protein>
    <submittedName>
        <fullName evidence="10">MFS multidrug transporter</fullName>
    </submittedName>
</protein>
<gene>
    <name evidence="10" type="ORF">CGGC5_9874</name>
</gene>
<proteinExistence type="inferred from homology"/>
<organism evidence="10">
    <name type="scientific">Colletotrichum fructicola (strain Nara gc5)</name>
    <name type="common">Anthracnose fungus</name>
    <name type="synonym">Colletotrichum gloeosporioides (strain Nara gc5)</name>
    <dbReference type="NCBI Taxonomy" id="1213859"/>
    <lineage>
        <taxon>Eukaryota</taxon>
        <taxon>Fungi</taxon>
        <taxon>Dikarya</taxon>
        <taxon>Ascomycota</taxon>
        <taxon>Pezizomycotina</taxon>
        <taxon>Sordariomycetes</taxon>
        <taxon>Hypocreomycetidae</taxon>
        <taxon>Glomerellales</taxon>
        <taxon>Glomerellaceae</taxon>
        <taxon>Colletotrichum</taxon>
        <taxon>Colletotrichum gloeosporioides species complex</taxon>
    </lineage>
</organism>
<sequence length="610" mass="65762">MAVDEDHGSIISAEGHPQYPPPVSVEKRKSDPSWDDVPQTARTSGFSWFRLSANGPPGPVDELSLYMGAAFSSIPDDDESQRSPYFSTWASDASSVTGGEKRNSASQKFVVDWNKPYDPENPMNWAMASRWIQIVLVSILTLQAAIASSMPAPAVREILKDFNAPDGVLSSLVVSIFNLGFVFGPVLAAPMSELYGRYPAYSISNVLFLACNAACAVSPNLGVLLVFRFLSGCAGAAPLSIGGGTIADVAPPALRGRAVSVYSLAPLLGPVLGPAAGGFLAEYAGWRWIFWALCIMVGWHELFVQQAKDNVTDEGFVSQAGALGLAMLLILRETSAKALLEKRAQKTRKRTGNPRYTSVLDDGVSPQEAFSRAIKRPLRLLILHPIVFTLSAYFAVIYGYLVWQAPYSCRIELTILCKYLFFTTVAMVFTEKYGFSAGSSGLTFIGVGIGTVTGTLIVSFWGDKVATSLSQKHGARTPEFRLPLMAYSVPVIPGGLLMYGWTAEKGVFWLVPMIGTFIVGVGILFVFGPLASYLVDAFTMHAASALAASTIFRSIFGAFLPLAGPPLYDALGLGWGNTILAAFALLIAPIPWVIMKKGELIRGKYAHRVY</sequence>
<feature type="transmembrane region" description="Helical" evidence="8">
    <location>
        <begin position="131"/>
        <end position="148"/>
    </location>
</feature>
<feature type="transmembrane region" description="Helical" evidence="8">
    <location>
        <begin position="381"/>
        <end position="401"/>
    </location>
</feature>
<dbReference type="SUPFAM" id="SSF103473">
    <property type="entry name" value="MFS general substrate transporter"/>
    <property type="match status" value="1"/>
</dbReference>
<dbReference type="PROSITE" id="PS50850">
    <property type="entry name" value="MFS"/>
    <property type="match status" value="1"/>
</dbReference>
<evidence type="ECO:0000256" key="6">
    <source>
        <dbReference type="ARBA" id="ARBA00023180"/>
    </source>
</evidence>
<dbReference type="Gene3D" id="1.20.1250.20">
    <property type="entry name" value="MFS general substrate transporter like domains"/>
    <property type="match status" value="1"/>
</dbReference>
<dbReference type="InterPro" id="IPR036259">
    <property type="entry name" value="MFS_trans_sf"/>
</dbReference>
<feature type="transmembrane region" description="Helical" evidence="8">
    <location>
        <begin position="482"/>
        <end position="501"/>
    </location>
</feature>
<dbReference type="HOGENOM" id="CLU_008455_1_1_1"/>
<name>L2FUM4_COLFN</name>
<evidence type="ECO:0000256" key="1">
    <source>
        <dbReference type="ARBA" id="ARBA00004141"/>
    </source>
</evidence>
<feature type="transmembrane region" description="Helical" evidence="8">
    <location>
        <begin position="542"/>
        <end position="563"/>
    </location>
</feature>
<comment type="similarity">
    <text evidence="2">Belongs to the major facilitator superfamily.</text>
</comment>
<evidence type="ECO:0000256" key="3">
    <source>
        <dbReference type="ARBA" id="ARBA00022692"/>
    </source>
</evidence>
<keyword evidence="3 8" id="KW-0812">Transmembrane</keyword>
<dbReference type="EMBL" id="KB020831">
    <property type="protein sequence ID" value="ELA29786.1"/>
    <property type="molecule type" value="Genomic_DNA"/>
</dbReference>
<evidence type="ECO:0000256" key="7">
    <source>
        <dbReference type="SAM" id="MobiDB-lite"/>
    </source>
</evidence>
<dbReference type="FunFam" id="1.20.1250.20:FF:000011">
    <property type="entry name" value="MFS multidrug transporter, putative"/>
    <property type="match status" value="1"/>
</dbReference>
<feature type="transmembrane region" description="Helical" evidence="8">
    <location>
        <begin position="575"/>
        <end position="594"/>
    </location>
</feature>
<feature type="transmembrane region" description="Helical" evidence="8">
    <location>
        <begin position="413"/>
        <end position="430"/>
    </location>
</feature>
<dbReference type="InterPro" id="IPR020846">
    <property type="entry name" value="MFS_dom"/>
</dbReference>
<feature type="transmembrane region" description="Helical" evidence="8">
    <location>
        <begin position="200"/>
        <end position="219"/>
    </location>
</feature>
<keyword evidence="6" id="KW-0325">Glycoprotein</keyword>
<evidence type="ECO:0000256" key="5">
    <source>
        <dbReference type="ARBA" id="ARBA00023136"/>
    </source>
</evidence>
<feature type="domain" description="Major facilitator superfamily (MFS) profile" evidence="9">
    <location>
        <begin position="133"/>
        <end position="599"/>
    </location>
</feature>